<dbReference type="Pfam" id="PF00704">
    <property type="entry name" value="Glyco_hydro_18"/>
    <property type="match status" value="1"/>
</dbReference>
<protein>
    <recommendedName>
        <fullName evidence="1">GH18 domain-containing protein</fullName>
    </recommendedName>
</protein>
<dbReference type="InterPro" id="IPR017853">
    <property type="entry name" value="GH"/>
</dbReference>
<dbReference type="AlphaFoldDB" id="A0A5M9JJU8"/>
<accession>A0A5M9JJU8</accession>
<dbReference type="PANTHER" id="PTHR11177">
    <property type="entry name" value="CHITINASE"/>
    <property type="match status" value="1"/>
</dbReference>
<keyword evidence="3" id="KW-1185">Reference proteome</keyword>
<reference evidence="2 3" key="1">
    <citation type="submission" date="2019-06" db="EMBL/GenBank/DDBJ databases">
        <title>Genome Sequence of the Brown Rot Fungal Pathogen Monilinia fructicola.</title>
        <authorList>
            <person name="De Miccolis Angelini R.M."/>
            <person name="Landi L."/>
            <person name="Abate D."/>
            <person name="Pollastro S."/>
            <person name="Romanazzi G."/>
            <person name="Faretra F."/>
        </authorList>
    </citation>
    <scope>NUCLEOTIDE SEQUENCE [LARGE SCALE GENOMIC DNA]</scope>
    <source>
        <strain evidence="2 3">Mfrc123</strain>
    </source>
</reference>
<dbReference type="PROSITE" id="PS51910">
    <property type="entry name" value="GH18_2"/>
    <property type="match status" value="1"/>
</dbReference>
<sequence>MASLSGQWIFKSNPSDQFYEERRDVPPAQDTAGLFPPVYESEKNFLAARTLMDSMKPPTDEDGFYMDSYELSRILRYGAMIPILKAPARCLSHILSSRDAYLETRRPQHRASGSFRTRRTDKMFKVLVAPRRQDSATLGLRLPNDVCWPNSCIGMGLNETPVDALTHAYFSFGYITPGDFKVVPMDGLPTEVFTDFTNIKKHNAGLGTVPGSGNMVSTAANRKLFISNLFGLMRKHGFAGIDFDWEYPREGDYGGQPEDVKNSVTFLKKLDDVNNQQP</sequence>
<organism evidence="2 3">
    <name type="scientific">Monilinia fructicola</name>
    <name type="common">Brown rot fungus</name>
    <name type="synonym">Ciboria fructicola</name>
    <dbReference type="NCBI Taxonomy" id="38448"/>
    <lineage>
        <taxon>Eukaryota</taxon>
        <taxon>Fungi</taxon>
        <taxon>Dikarya</taxon>
        <taxon>Ascomycota</taxon>
        <taxon>Pezizomycotina</taxon>
        <taxon>Leotiomycetes</taxon>
        <taxon>Helotiales</taxon>
        <taxon>Sclerotiniaceae</taxon>
        <taxon>Monilinia</taxon>
    </lineage>
</organism>
<evidence type="ECO:0000313" key="2">
    <source>
        <dbReference type="EMBL" id="KAA8568653.1"/>
    </source>
</evidence>
<proteinExistence type="predicted"/>
<dbReference type="SUPFAM" id="SSF51445">
    <property type="entry name" value="(Trans)glycosidases"/>
    <property type="match status" value="1"/>
</dbReference>
<dbReference type="Gene3D" id="3.20.20.80">
    <property type="entry name" value="Glycosidases"/>
    <property type="match status" value="1"/>
</dbReference>
<gene>
    <name evidence="2" type="ORF">EYC84_007662</name>
</gene>
<comment type="caution">
    <text evidence="2">The sequence shown here is derived from an EMBL/GenBank/DDBJ whole genome shotgun (WGS) entry which is preliminary data.</text>
</comment>
<dbReference type="PANTHER" id="PTHR11177:SF397">
    <property type="entry name" value="CHITINASE"/>
    <property type="match status" value="1"/>
</dbReference>
<dbReference type="Proteomes" id="UP000322873">
    <property type="component" value="Unassembled WGS sequence"/>
</dbReference>
<dbReference type="GO" id="GO:0005975">
    <property type="term" value="P:carbohydrate metabolic process"/>
    <property type="evidence" value="ECO:0007669"/>
    <property type="project" value="InterPro"/>
</dbReference>
<evidence type="ECO:0000259" key="1">
    <source>
        <dbReference type="PROSITE" id="PS51910"/>
    </source>
</evidence>
<name>A0A5M9JJU8_MONFR</name>
<feature type="domain" description="GH18" evidence="1">
    <location>
        <begin position="143"/>
        <end position="278"/>
    </location>
</feature>
<evidence type="ECO:0000313" key="3">
    <source>
        <dbReference type="Proteomes" id="UP000322873"/>
    </source>
</evidence>
<dbReference type="EMBL" id="VICG01000009">
    <property type="protein sequence ID" value="KAA8568653.1"/>
    <property type="molecule type" value="Genomic_DNA"/>
</dbReference>
<dbReference type="InterPro" id="IPR050314">
    <property type="entry name" value="Glycosyl_Hydrlase_18"/>
</dbReference>
<dbReference type="InterPro" id="IPR001223">
    <property type="entry name" value="Glyco_hydro18_cat"/>
</dbReference>